<evidence type="ECO:0000256" key="3">
    <source>
        <dbReference type="ARBA" id="ARBA00022741"/>
    </source>
</evidence>
<evidence type="ECO:0000256" key="4">
    <source>
        <dbReference type="ARBA" id="ARBA00022840"/>
    </source>
</evidence>
<reference evidence="7 8" key="2">
    <citation type="journal article" date="2016" name="Science">
        <title>A bacterium that degrades and assimilates poly(ethylene terephthalate).</title>
        <authorList>
            <person name="Yoshida S."/>
            <person name="Hiraga K."/>
            <person name="Takehana T."/>
            <person name="Taniguchi I."/>
            <person name="Yamaji H."/>
            <person name="Maeda Y."/>
            <person name="Toyohara K."/>
            <person name="Miyamoto K."/>
            <person name="Kimura Y."/>
            <person name="Oda K."/>
        </authorList>
    </citation>
    <scope>NUCLEOTIDE SEQUENCE [LARGE SCALE GENOMIC DNA]</scope>
    <source>
        <strain evidence="8">NBRC 110686 / TISTR 2288 / 201-F6</strain>
    </source>
</reference>
<dbReference type="InterPro" id="IPR025110">
    <property type="entry name" value="AMP-bd_C"/>
</dbReference>
<comment type="caution">
    <text evidence="7">The sequence shown here is derived from an EMBL/GenBank/DDBJ whole genome shotgun (WGS) entry which is preliminary data.</text>
</comment>
<evidence type="ECO:0000256" key="1">
    <source>
        <dbReference type="ARBA" id="ARBA00006432"/>
    </source>
</evidence>
<dbReference type="InterPro" id="IPR000873">
    <property type="entry name" value="AMP-dep_synth/lig_dom"/>
</dbReference>
<dbReference type="InterPro" id="IPR042099">
    <property type="entry name" value="ANL_N_sf"/>
</dbReference>
<dbReference type="InterPro" id="IPR020845">
    <property type="entry name" value="AMP-binding_CS"/>
</dbReference>
<dbReference type="STRING" id="1547922.ISF6_3874"/>
<evidence type="ECO:0000259" key="6">
    <source>
        <dbReference type="Pfam" id="PF13193"/>
    </source>
</evidence>
<dbReference type="InterPro" id="IPR005914">
    <property type="entry name" value="Acac_CoA_synth"/>
</dbReference>
<evidence type="ECO:0000313" key="8">
    <source>
        <dbReference type="Proteomes" id="UP000037660"/>
    </source>
</evidence>
<organism evidence="7 8">
    <name type="scientific">Piscinibacter sakaiensis</name>
    <name type="common">Ideonella sakaiensis</name>
    <dbReference type="NCBI Taxonomy" id="1547922"/>
    <lineage>
        <taxon>Bacteria</taxon>
        <taxon>Pseudomonadati</taxon>
        <taxon>Pseudomonadota</taxon>
        <taxon>Betaproteobacteria</taxon>
        <taxon>Burkholderiales</taxon>
        <taxon>Sphaerotilaceae</taxon>
        <taxon>Piscinibacter</taxon>
    </lineage>
</organism>
<evidence type="ECO:0000256" key="2">
    <source>
        <dbReference type="ARBA" id="ARBA00022598"/>
    </source>
</evidence>
<gene>
    <name evidence="7" type="ORF">ISF6_3874</name>
</gene>
<dbReference type="EC" id="6.2.1.16" evidence="7"/>
<dbReference type="Gene3D" id="3.30.300.30">
    <property type="match status" value="1"/>
</dbReference>
<keyword evidence="8" id="KW-1185">Reference proteome</keyword>
<dbReference type="Proteomes" id="UP000037660">
    <property type="component" value="Unassembled WGS sequence"/>
</dbReference>
<evidence type="ECO:0000259" key="5">
    <source>
        <dbReference type="Pfam" id="PF00501"/>
    </source>
</evidence>
<dbReference type="EMBL" id="BBYR01000006">
    <property type="protein sequence ID" value="GAP34095.1"/>
    <property type="molecule type" value="Genomic_DNA"/>
</dbReference>
<keyword evidence="4" id="KW-0067">ATP-binding</keyword>
<dbReference type="GO" id="GO:0005524">
    <property type="term" value="F:ATP binding"/>
    <property type="evidence" value="ECO:0007669"/>
    <property type="project" value="UniProtKB-KW"/>
</dbReference>
<feature type="domain" description="AMP-binding enzyme C-terminal" evidence="6">
    <location>
        <begin position="533"/>
        <end position="606"/>
    </location>
</feature>
<dbReference type="PANTHER" id="PTHR42921">
    <property type="entry name" value="ACETOACETYL-COA SYNTHETASE"/>
    <property type="match status" value="1"/>
</dbReference>
<keyword evidence="2 7" id="KW-0436">Ligase</keyword>
<dbReference type="NCBIfam" id="NF002937">
    <property type="entry name" value="PRK03584.1"/>
    <property type="match status" value="1"/>
</dbReference>
<dbReference type="PANTHER" id="PTHR42921:SF1">
    <property type="entry name" value="ACETOACETYL-COA SYNTHETASE"/>
    <property type="match status" value="1"/>
</dbReference>
<dbReference type="SUPFAM" id="SSF56801">
    <property type="entry name" value="Acetyl-CoA synthetase-like"/>
    <property type="match status" value="1"/>
</dbReference>
<dbReference type="GO" id="GO:0030729">
    <property type="term" value="F:acetoacetate-CoA ligase activity"/>
    <property type="evidence" value="ECO:0007669"/>
    <property type="project" value="UniProtKB-EC"/>
</dbReference>
<reference evidence="8" key="1">
    <citation type="submission" date="2015-07" db="EMBL/GenBank/DDBJ databases">
        <title>Discovery of a poly(ethylene terephthalate assimilation.</title>
        <authorList>
            <person name="Yoshida S."/>
            <person name="Hiraga K."/>
            <person name="Takehana T."/>
            <person name="Taniguchi I."/>
            <person name="Yamaji H."/>
            <person name="Maeda Y."/>
            <person name="Toyohara K."/>
            <person name="Miyamoto K."/>
            <person name="Kimura Y."/>
            <person name="Oda K."/>
        </authorList>
    </citation>
    <scope>NUCLEOTIDE SEQUENCE [LARGE SCALE GENOMIC DNA]</scope>
    <source>
        <strain evidence="8">NBRC 110686 / TISTR 2288 / 201-F6</strain>
    </source>
</reference>
<dbReference type="AlphaFoldDB" id="A0A0K8NVY1"/>
<dbReference type="InterPro" id="IPR045851">
    <property type="entry name" value="AMP-bd_C_sf"/>
</dbReference>
<dbReference type="Gene3D" id="3.40.50.12780">
    <property type="entry name" value="N-terminal domain of ligase-like"/>
    <property type="match status" value="1"/>
</dbReference>
<comment type="similarity">
    <text evidence="1">Belongs to the ATP-dependent AMP-binding enzyme family.</text>
</comment>
<protein>
    <submittedName>
        <fullName evidence="7">Acetoacetyl-CoA synthetase</fullName>
        <ecNumber evidence="7">6.2.1.16</ecNumber>
    </submittedName>
</protein>
<proteinExistence type="inferred from homology"/>
<accession>A0A0K8NVY1</accession>
<feature type="domain" description="AMP-dependent synthetase/ligase" evidence="5">
    <location>
        <begin position="90"/>
        <end position="465"/>
    </location>
</feature>
<dbReference type="NCBIfam" id="TIGR01217">
    <property type="entry name" value="ac_ac_CoA_syn"/>
    <property type="match status" value="1"/>
</dbReference>
<name>A0A0K8NVY1_PISS1</name>
<dbReference type="PROSITE" id="PS00455">
    <property type="entry name" value="AMP_BINDING"/>
    <property type="match status" value="1"/>
</dbReference>
<dbReference type="GO" id="GO:0006629">
    <property type="term" value="P:lipid metabolic process"/>
    <property type="evidence" value="ECO:0007669"/>
    <property type="project" value="InterPro"/>
</dbReference>
<sequence>MPSPTRIAQANVTALGRRIAQSRGVALDDYAQLHRFSLEHMGEFWDHVWAFGRVIGERGSGPALRENGAMEQARWFDGARLNFAENLLRHGGDALAATFWNETGPQLRLSRTELRAAVARAARALQRLGVQPGDRVAAYLPNMPEAMVGMLGCASIGAVWSVCATDLGVDAAVDRFAQIAPVVLLLSDGACYGGRVHDARAKGLQIAAALPSVRQAVAIDYVARGPGGPDAWQGLPRWSELLARESDRTFDFERFPFAHPLYVLFTSGTTGRPKCIVHGAGGTLMKHLADHLLQFDVRPGDTIFRVTGSGWMLWNSLMSGLACDAAIVLYDGSPLQSAAIVLDIAERERVTLLGLSPQVIEHWMRHALAPAASHDLSALRCIAAGGAPLSADAAAWVHARVKADVHLASPSGGTDIVSFFVGGHPTAPTYAGQIQSAALGMAVDVYDDAGRPVRGQAGELVCTRPFPSMPLGFWGDADGSRMRAAYFETWPGVWRHGDWAEITPQGGFVIHGRSDATLKANGVRIGTAEIYAQLAGFDDILECAAVDQKHAGGLRIALFVVLAPGAVLDEALQARVRHAIAQGASPRHVPQVIYAVPELPRTSNGKCSEAALRAAIHGEPVRNEGALSNPQALAILRRFHLPTPETAGDTHA</sequence>
<evidence type="ECO:0000313" key="7">
    <source>
        <dbReference type="EMBL" id="GAP34095.1"/>
    </source>
</evidence>
<keyword evidence="3" id="KW-0547">Nucleotide-binding</keyword>
<dbReference type="Pfam" id="PF00501">
    <property type="entry name" value="AMP-binding"/>
    <property type="match status" value="1"/>
</dbReference>
<dbReference type="Pfam" id="PF13193">
    <property type="entry name" value="AMP-binding_C"/>
    <property type="match status" value="1"/>
</dbReference>